<dbReference type="InterPro" id="IPR043472">
    <property type="entry name" value="Macro_dom-like"/>
</dbReference>
<comment type="caution">
    <text evidence="10">The sequence shown here is derived from an EMBL/GenBank/DDBJ whole genome shotgun (WGS) entry which is preliminary data.</text>
</comment>
<dbReference type="PANTHER" id="PTHR11106">
    <property type="entry name" value="GANGLIOSIDE INDUCED DIFFERENTIATION ASSOCIATED PROTEIN 2-RELATED"/>
    <property type="match status" value="1"/>
</dbReference>
<dbReference type="SMART" id="SM00506">
    <property type="entry name" value="A1pp"/>
    <property type="match status" value="1"/>
</dbReference>
<organism evidence="10 11">
    <name type="scientific">Fusobacterium simiae</name>
    <dbReference type="NCBI Taxonomy" id="855"/>
    <lineage>
        <taxon>Bacteria</taxon>
        <taxon>Fusobacteriati</taxon>
        <taxon>Fusobacteriota</taxon>
        <taxon>Fusobacteriia</taxon>
        <taxon>Fusobacteriales</taxon>
        <taxon>Fusobacteriaceae</taxon>
        <taxon>Fusobacterium</taxon>
    </lineage>
</organism>
<evidence type="ECO:0000313" key="10">
    <source>
        <dbReference type="EMBL" id="MCY7008161.1"/>
    </source>
</evidence>
<evidence type="ECO:0000256" key="4">
    <source>
        <dbReference type="ARBA" id="ARBA00022801"/>
    </source>
</evidence>
<evidence type="ECO:0000256" key="3">
    <source>
        <dbReference type="ARBA" id="ARBA00022723"/>
    </source>
</evidence>
<gene>
    <name evidence="10" type="ORF">OCK72_05745</name>
</gene>
<comment type="cofactor">
    <cofactor evidence="1">
        <name>Zn(2+)</name>
        <dbReference type="ChEBI" id="CHEBI:29105"/>
    </cofactor>
</comment>
<keyword evidence="4 10" id="KW-0378">Hydrolase</keyword>
<dbReference type="GO" id="GO:0016787">
    <property type="term" value="F:hydrolase activity"/>
    <property type="evidence" value="ECO:0007669"/>
    <property type="project" value="UniProtKB-KW"/>
</dbReference>
<dbReference type="EMBL" id="JAOXXL010000013">
    <property type="protein sequence ID" value="MCY7008161.1"/>
    <property type="molecule type" value="Genomic_DNA"/>
</dbReference>
<keyword evidence="11" id="KW-1185">Reference proteome</keyword>
<dbReference type="SUPFAM" id="SSF52949">
    <property type="entry name" value="Macro domain-like"/>
    <property type="match status" value="1"/>
</dbReference>
<comment type="catalytic activity">
    <reaction evidence="7">
        <text>4-O-(ADP-D-ribosyl)-L-aspartyl-[protein] + H2O = L-aspartyl-[protein] + ADP-D-ribose + H(+)</text>
        <dbReference type="Rhea" id="RHEA:54428"/>
        <dbReference type="Rhea" id="RHEA-COMP:9867"/>
        <dbReference type="Rhea" id="RHEA-COMP:13832"/>
        <dbReference type="ChEBI" id="CHEBI:15377"/>
        <dbReference type="ChEBI" id="CHEBI:15378"/>
        <dbReference type="ChEBI" id="CHEBI:29961"/>
        <dbReference type="ChEBI" id="CHEBI:57967"/>
        <dbReference type="ChEBI" id="CHEBI:138102"/>
    </reaction>
    <physiologicalReaction direction="left-to-right" evidence="7">
        <dbReference type="Rhea" id="RHEA:54429"/>
    </physiologicalReaction>
</comment>
<keyword evidence="5" id="KW-0862">Zinc</keyword>
<keyword evidence="6" id="KW-0326">Glycosidase</keyword>
<proteinExistence type="inferred from homology"/>
<evidence type="ECO:0000256" key="8">
    <source>
        <dbReference type="ARBA" id="ARBA00093459"/>
    </source>
</evidence>
<sequence>MTQNERRIYLIKRLIDEREIYSNTEIPTEIDGQKRLLRALFNIREPKEIDSEFLKIQDEYLKYELEEKGIVDIEDLKPIKENIYLWQGDITRLKVDAIVNAANSGMLGCFVPNHSCIDNIIHTYSGIQLRMECHRLMLEQGKNEETGKAKITSAYNLPSKYVIHTVGPIVFGELRDEHRELLKSCYNSILNLVKENNLKSVAFCCISTGEFHFPNEEAAKIAIGTVQEFLEKNKINIKVVFNVFKDKDYEIYKRLLG</sequence>
<evidence type="ECO:0000259" key="9">
    <source>
        <dbReference type="PROSITE" id="PS51154"/>
    </source>
</evidence>
<dbReference type="PROSITE" id="PS51154">
    <property type="entry name" value="MACRO"/>
    <property type="match status" value="1"/>
</dbReference>
<dbReference type="Proteomes" id="UP001062738">
    <property type="component" value="Unassembled WGS sequence"/>
</dbReference>
<dbReference type="CDD" id="cd02908">
    <property type="entry name" value="Macro_OAADPr_deacetylase"/>
    <property type="match status" value="1"/>
</dbReference>
<feature type="domain" description="Macro" evidence="9">
    <location>
        <begin position="70"/>
        <end position="257"/>
    </location>
</feature>
<evidence type="ECO:0000256" key="5">
    <source>
        <dbReference type="ARBA" id="ARBA00022833"/>
    </source>
</evidence>
<dbReference type="InterPro" id="IPR002589">
    <property type="entry name" value="Macro_dom"/>
</dbReference>
<dbReference type="RefSeq" id="WP_265152140.1">
    <property type="nucleotide sequence ID" value="NZ_JAOXXL010000013.1"/>
</dbReference>
<dbReference type="Pfam" id="PF01661">
    <property type="entry name" value="Macro"/>
    <property type="match status" value="1"/>
</dbReference>
<dbReference type="NCBIfam" id="NF003163">
    <property type="entry name" value="PRK04143.1"/>
    <property type="match status" value="1"/>
</dbReference>
<evidence type="ECO:0000256" key="7">
    <source>
        <dbReference type="ARBA" id="ARBA00048482"/>
    </source>
</evidence>
<name>A0ABT4DL92_FUSSI</name>
<comment type="similarity">
    <text evidence="8">Belongs to the MacroD-type family. Zn-Macro subfamily.</text>
</comment>
<evidence type="ECO:0000313" key="11">
    <source>
        <dbReference type="Proteomes" id="UP001062738"/>
    </source>
</evidence>
<keyword evidence="3" id="KW-0479">Metal-binding</keyword>
<reference evidence="10" key="1">
    <citation type="submission" date="2022-09" db="EMBL/GenBank/DDBJ databases">
        <authorList>
            <person name="Zoaiter M."/>
        </authorList>
    </citation>
    <scope>NUCLEOTIDE SEQUENCE</scope>
    <source>
        <strain evidence="10">DSM 19848</strain>
    </source>
</reference>
<accession>A0ABT4DL92</accession>
<dbReference type="Gene3D" id="3.40.220.10">
    <property type="entry name" value="Leucine Aminopeptidase, subunit E, domain 1"/>
    <property type="match status" value="1"/>
</dbReference>
<evidence type="ECO:0000256" key="2">
    <source>
        <dbReference type="ARBA" id="ARBA00018852"/>
    </source>
</evidence>
<evidence type="ECO:0000256" key="6">
    <source>
        <dbReference type="ARBA" id="ARBA00023295"/>
    </source>
</evidence>
<evidence type="ECO:0000256" key="1">
    <source>
        <dbReference type="ARBA" id="ARBA00001947"/>
    </source>
</evidence>
<protein>
    <recommendedName>
        <fullName evidence="2">Protein-ADP-ribose hydrolase</fullName>
    </recommendedName>
</protein>
<dbReference type="PANTHER" id="PTHR11106:SF121">
    <property type="entry name" value="ADP-RIBOSE 1''-PHOSPHATE PHOSPHATASE"/>
    <property type="match status" value="1"/>
</dbReference>